<comment type="caution">
    <text evidence="2">The sequence shown here is derived from an EMBL/GenBank/DDBJ whole genome shotgun (WGS) entry which is preliminary data.</text>
</comment>
<dbReference type="OrthoDB" id="9783696at2"/>
<dbReference type="AlphaFoldDB" id="A0A2N8KWP4"/>
<dbReference type="RefSeq" id="WP_102767804.1">
    <property type="nucleotide sequence ID" value="NZ_POSP01000003.1"/>
</dbReference>
<sequence length="277" mass="30786">MQGDTIIGVTFESPHKLQSLLPELLQSEVAGNGVEINQRLFKIRNADSSGRRSSASVLIQRRYASRGYIASDLPEEAEPQRITLVASDAEVIIGTITIGFDSPAGLNVDETFGHETDALRAERRNICEFTKLAVDNVSKSKRVLASLFHVAYIYAHRLMGFDSLLIEVNPRHVRFYQAMLGFKVLTGQRQNPRVNAPAVLMCLDFAYVQEQIANLGGRPELSLEVRSLYPYFLSIAEEANIVGRLSRAHQDIESLRAATSKDDYPDLEGDTVTGEFL</sequence>
<dbReference type="SUPFAM" id="SSF55729">
    <property type="entry name" value="Acyl-CoA N-acyltransferases (Nat)"/>
    <property type="match status" value="1"/>
</dbReference>
<dbReference type="EMBL" id="POSP01000003">
    <property type="protein sequence ID" value="PND37884.1"/>
    <property type="molecule type" value="Genomic_DNA"/>
</dbReference>
<evidence type="ECO:0000313" key="3">
    <source>
        <dbReference type="Proteomes" id="UP000235916"/>
    </source>
</evidence>
<gene>
    <name evidence="2" type="ORF">C1O66_10330</name>
</gene>
<evidence type="ECO:0000259" key="1">
    <source>
        <dbReference type="Pfam" id="PF21926"/>
    </source>
</evidence>
<accession>A0A2N8KWP4</accession>
<feature type="domain" description="N-acyl amino acid synthase FeeM catalytic core" evidence="1">
    <location>
        <begin position="55"/>
        <end position="204"/>
    </location>
</feature>
<dbReference type="Proteomes" id="UP000235916">
    <property type="component" value="Unassembled WGS sequence"/>
</dbReference>
<dbReference type="InterPro" id="IPR016181">
    <property type="entry name" value="Acyl_CoA_acyltransferase"/>
</dbReference>
<organism evidence="2 3">
    <name type="scientific">Kinneretia aquatilis</name>
    <dbReference type="NCBI Taxonomy" id="2070761"/>
    <lineage>
        <taxon>Bacteria</taxon>
        <taxon>Pseudomonadati</taxon>
        <taxon>Pseudomonadota</taxon>
        <taxon>Betaproteobacteria</taxon>
        <taxon>Burkholderiales</taxon>
        <taxon>Sphaerotilaceae</taxon>
        <taxon>Roseateles</taxon>
    </lineage>
</organism>
<dbReference type="Pfam" id="PF21926">
    <property type="entry name" value="FeeM"/>
    <property type="match status" value="1"/>
</dbReference>
<keyword evidence="3" id="KW-1185">Reference proteome</keyword>
<protein>
    <submittedName>
        <fullName evidence="2">Long-chain N-acyl amino acid synthase</fullName>
    </submittedName>
</protein>
<evidence type="ECO:0000313" key="2">
    <source>
        <dbReference type="EMBL" id="PND37884.1"/>
    </source>
</evidence>
<dbReference type="InterPro" id="IPR054597">
    <property type="entry name" value="FeeM_cat"/>
</dbReference>
<dbReference type="Gene3D" id="3.40.630.30">
    <property type="match status" value="1"/>
</dbReference>
<proteinExistence type="predicted"/>
<name>A0A2N8KWP4_9BURK</name>
<reference evidence="2 3" key="1">
    <citation type="submission" date="2018-01" db="EMBL/GenBank/DDBJ databases">
        <title>Draft genome sequence of Paucibacter aquatile CR182 isolated from freshwater of the Nakdong River.</title>
        <authorList>
            <person name="Choi A."/>
            <person name="Chung E.J."/>
        </authorList>
    </citation>
    <scope>NUCLEOTIDE SEQUENCE [LARGE SCALE GENOMIC DNA]</scope>
    <source>
        <strain evidence="2 3">CR182</strain>
    </source>
</reference>